<evidence type="ECO:0000256" key="1">
    <source>
        <dbReference type="SAM" id="MobiDB-lite"/>
    </source>
</evidence>
<name>A0AAD7JWW8_9AGAR</name>
<dbReference type="EMBL" id="JARJLG010000020">
    <property type="protein sequence ID" value="KAJ7772022.1"/>
    <property type="molecule type" value="Genomic_DNA"/>
</dbReference>
<reference evidence="2" key="1">
    <citation type="submission" date="2023-03" db="EMBL/GenBank/DDBJ databases">
        <title>Massive genome expansion in bonnet fungi (Mycena s.s.) driven by repeated elements and novel gene families across ecological guilds.</title>
        <authorList>
            <consortium name="Lawrence Berkeley National Laboratory"/>
            <person name="Harder C.B."/>
            <person name="Miyauchi S."/>
            <person name="Viragh M."/>
            <person name="Kuo A."/>
            <person name="Thoen E."/>
            <person name="Andreopoulos B."/>
            <person name="Lu D."/>
            <person name="Skrede I."/>
            <person name="Drula E."/>
            <person name="Henrissat B."/>
            <person name="Morin E."/>
            <person name="Kohler A."/>
            <person name="Barry K."/>
            <person name="LaButti K."/>
            <person name="Morin E."/>
            <person name="Salamov A."/>
            <person name="Lipzen A."/>
            <person name="Mereny Z."/>
            <person name="Hegedus B."/>
            <person name="Baldrian P."/>
            <person name="Stursova M."/>
            <person name="Weitz H."/>
            <person name="Taylor A."/>
            <person name="Grigoriev I.V."/>
            <person name="Nagy L.G."/>
            <person name="Martin F."/>
            <person name="Kauserud H."/>
        </authorList>
    </citation>
    <scope>NUCLEOTIDE SEQUENCE</scope>
    <source>
        <strain evidence="2">CBHHK188m</strain>
    </source>
</reference>
<protein>
    <submittedName>
        <fullName evidence="2">Uncharacterized protein</fullName>
    </submittedName>
</protein>
<feature type="compositionally biased region" description="Polar residues" evidence="1">
    <location>
        <begin position="92"/>
        <end position="103"/>
    </location>
</feature>
<gene>
    <name evidence="2" type="ORF">DFH07DRAFT_768130</name>
</gene>
<organism evidence="2 3">
    <name type="scientific">Mycena maculata</name>
    <dbReference type="NCBI Taxonomy" id="230809"/>
    <lineage>
        <taxon>Eukaryota</taxon>
        <taxon>Fungi</taxon>
        <taxon>Dikarya</taxon>
        <taxon>Basidiomycota</taxon>
        <taxon>Agaricomycotina</taxon>
        <taxon>Agaricomycetes</taxon>
        <taxon>Agaricomycetidae</taxon>
        <taxon>Agaricales</taxon>
        <taxon>Marasmiineae</taxon>
        <taxon>Mycenaceae</taxon>
        <taxon>Mycena</taxon>
    </lineage>
</organism>
<feature type="compositionally biased region" description="Basic and acidic residues" evidence="1">
    <location>
        <begin position="78"/>
        <end position="90"/>
    </location>
</feature>
<feature type="compositionally biased region" description="Basic residues" evidence="1">
    <location>
        <begin position="64"/>
        <end position="77"/>
    </location>
</feature>
<dbReference type="Proteomes" id="UP001215280">
    <property type="component" value="Unassembled WGS sequence"/>
</dbReference>
<accession>A0AAD7JWW8</accession>
<keyword evidence="3" id="KW-1185">Reference proteome</keyword>
<feature type="region of interest" description="Disordered" evidence="1">
    <location>
        <begin position="1"/>
        <end position="103"/>
    </location>
</feature>
<sequence length="846" mass="96376">MRDARGTPKSTGKENEPNSQSSLSPKSRAIQNHKRRADATVISEKKLIRENEQLKREQKNSARREKRNRQRMNKLKQHVKEAEDEPKGDLGRQNSAGLEQPRNSRPRFAFLRSSEVSYDWHAVKLHIKNQYVQLGTEIRQTKDFTMSSNSTSRRKMNYQSHHIHMRVPEKQSDGSISLSAQPKIRFTGIQSTVNHSTKTSKTAWLTIYKDIMSVYNGSPFGWRLGALDLRMICRRLRGMCGDHANNEKALSDAWKELKDDLLLQEVGEERLRELDGQIEELQSLCRQWVGRKYDDAGGFNTYMRLPAEERAARDLACTQAMTRELSTEALQNLDEEDRRLLTVWVWTGCCMHKDQNSFKGGNTSMTAHWKELGIPGPIPLANKDSAAAVQRVLHPEDGDQPPSEDDLERLENAAFSGEKAAALAGAIFENAIEKRGQGDQVELFLLAKLEAGAPIKRFAKMNQTRFGSHSDAACELIARGTIYREFLEAIKDLKTRPGWTNIEKNVYNALEDGPTLTELAVLALYHIFFAIPYQHRVRTPEEVVLNTISLGPLHAEIRDHCKKIIDCPDMILDFDEDAYSLATFDGKDVARDDVLAEIKKLHGIGKLPCLRQMLVQFLEGAKSTWIRFSLEFAPGGLIDGLNDTEKGRIWLPATNDRNEGALGSFIRNETQIFMDTWFTPDDHQYVMKAARELDAGLERERKRLQMEYNQHILAEKAQKVTDAAAKEAQIQHRLDATPLISHIEDIHRRGMTKDKLQDQLEKLRRLWNTPKVERIVIPRKSHIPKLADKQRALVHAFQEHLRLVGTSSNQVILGPLVQQEGGDIVHNHFDGDDEDFGQFDDDVPVF</sequence>
<proteinExistence type="predicted"/>
<evidence type="ECO:0000313" key="2">
    <source>
        <dbReference type="EMBL" id="KAJ7772022.1"/>
    </source>
</evidence>
<feature type="compositionally biased region" description="Basic and acidic residues" evidence="1">
    <location>
        <begin position="43"/>
        <end position="63"/>
    </location>
</feature>
<feature type="compositionally biased region" description="Basic and acidic residues" evidence="1">
    <location>
        <begin position="1"/>
        <end position="16"/>
    </location>
</feature>
<evidence type="ECO:0000313" key="3">
    <source>
        <dbReference type="Proteomes" id="UP001215280"/>
    </source>
</evidence>
<dbReference type="AlphaFoldDB" id="A0AAD7JWW8"/>
<comment type="caution">
    <text evidence="2">The sequence shown here is derived from an EMBL/GenBank/DDBJ whole genome shotgun (WGS) entry which is preliminary data.</text>
</comment>